<keyword evidence="2" id="KW-1185">Reference proteome</keyword>
<dbReference type="Proteomes" id="UP000324760">
    <property type="component" value="Chromosome"/>
</dbReference>
<dbReference type="KEGG" id="ncu:F0U83_08355"/>
<dbReference type="EMBL" id="CP043869">
    <property type="protein sequence ID" value="QEQ96727.1"/>
    <property type="molecule type" value="Genomic_DNA"/>
</dbReference>
<evidence type="ECO:0000313" key="1">
    <source>
        <dbReference type="EMBL" id="QEQ96727.1"/>
    </source>
</evidence>
<sequence>MMHLKEDSKVNSQIWMAISDWDLNEELEGDLADRIQAAFETSEQKSLIYQGSVPKYALTNLTRLVATHPQDLKYHVRRFYLAMIHGSKSKVLGALIDLMIMLRYKGNALSLRLIRQAEPLLGAELSENLSEIIASKRINQIANLDVRHSVLINGRSLPAAAVSSKKEGL</sequence>
<dbReference type="OrthoDB" id="6118041at2"/>
<reference evidence="1 2" key="1">
    <citation type="journal article" date="2019" name="Biochem. Eng. J.">
        <title>Metabolic engineering of the marine bacteria Neptunomonas concharum for the production of acetoin and meso-2,3-butanediol from acetate.</title>
        <authorList>
            <person name="Li W."/>
            <person name="Pu N."/>
            <person name="Liu C.-X."/>
            <person name="Yuan Q.-P."/>
            <person name="Li Z.-J."/>
        </authorList>
    </citation>
    <scope>NUCLEOTIDE SEQUENCE [LARGE SCALE GENOMIC DNA]</scope>
    <source>
        <strain evidence="1 2">JCM17730</strain>
    </source>
</reference>
<accession>A0A5P1RAV2</accession>
<name>A0A5P1RAV2_9GAMM</name>
<evidence type="ECO:0000313" key="2">
    <source>
        <dbReference type="Proteomes" id="UP000324760"/>
    </source>
</evidence>
<organism evidence="1 2">
    <name type="scientific">Neptunomonas concharum</name>
    <dbReference type="NCBI Taxonomy" id="1031538"/>
    <lineage>
        <taxon>Bacteria</taxon>
        <taxon>Pseudomonadati</taxon>
        <taxon>Pseudomonadota</taxon>
        <taxon>Gammaproteobacteria</taxon>
        <taxon>Oceanospirillales</taxon>
        <taxon>Oceanospirillaceae</taxon>
        <taxon>Neptunomonas</taxon>
    </lineage>
</organism>
<dbReference type="AlphaFoldDB" id="A0A5P1RAV2"/>
<protein>
    <submittedName>
        <fullName evidence="1">Uncharacterized protein</fullName>
    </submittedName>
</protein>
<gene>
    <name evidence="1" type="ORF">F0U83_08355</name>
</gene>
<proteinExistence type="predicted"/>
<dbReference type="RefSeq" id="WP_138987339.1">
    <property type="nucleotide sequence ID" value="NZ_CP043869.1"/>
</dbReference>